<dbReference type="Pfam" id="PF00440">
    <property type="entry name" value="TetR_N"/>
    <property type="match status" value="1"/>
</dbReference>
<dbReference type="InterPro" id="IPR001647">
    <property type="entry name" value="HTH_TetR"/>
</dbReference>
<evidence type="ECO:0000256" key="1">
    <source>
        <dbReference type="ARBA" id="ARBA00023125"/>
    </source>
</evidence>
<dbReference type="EMBL" id="JAGIOO010000001">
    <property type="protein sequence ID" value="MBP2473790.1"/>
    <property type="molecule type" value="Genomic_DNA"/>
</dbReference>
<dbReference type="PRINTS" id="PR00455">
    <property type="entry name" value="HTHTETR"/>
</dbReference>
<organism evidence="4 5">
    <name type="scientific">Crossiella equi</name>
    <dbReference type="NCBI Taxonomy" id="130796"/>
    <lineage>
        <taxon>Bacteria</taxon>
        <taxon>Bacillati</taxon>
        <taxon>Actinomycetota</taxon>
        <taxon>Actinomycetes</taxon>
        <taxon>Pseudonocardiales</taxon>
        <taxon>Pseudonocardiaceae</taxon>
        <taxon>Crossiella</taxon>
    </lineage>
</organism>
<evidence type="ECO:0000256" key="2">
    <source>
        <dbReference type="PROSITE-ProRule" id="PRU00335"/>
    </source>
</evidence>
<dbReference type="InterPro" id="IPR050109">
    <property type="entry name" value="HTH-type_TetR-like_transc_reg"/>
</dbReference>
<feature type="domain" description="HTH tetR-type" evidence="3">
    <location>
        <begin position="16"/>
        <end position="76"/>
    </location>
</feature>
<reference evidence="4 5" key="1">
    <citation type="submission" date="2021-03" db="EMBL/GenBank/DDBJ databases">
        <title>Sequencing the genomes of 1000 actinobacteria strains.</title>
        <authorList>
            <person name="Klenk H.-P."/>
        </authorList>
    </citation>
    <scope>NUCLEOTIDE SEQUENCE [LARGE SCALE GENOMIC DNA]</scope>
    <source>
        <strain evidence="4 5">DSM 44580</strain>
    </source>
</reference>
<proteinExistence type="predicted"/>
<gene>
    <name evidence="4" type="ORF">JOF53_002662</name>
</gene>
<sequence length="205" mass="21610">MDSRSYSSPLRDRSAGLTRQAILAAAGRLFAERGYARTSVAAIAEAAGVAVNTVYTSVGNKAAVLLALTRAGAADELAVRAHEAIARAGDAAEVLSLLAAGTARVRQSQERTLSVLLDNRDAHPEVAEAAALATRLVRERLADAAATLLASAGVREGLTRAEAERALWFYFGFPAWRTVRELGLGWDEGAEWLLGQAGDSLLARP</sequence>
<evidence type="ECO:0000259" key="3">
    <source>
        <dbReference type="PROSITE" id="PS50977"/>
    </source>
</evidence>
<protein>
    <submittedName>
        <fullName evidence="4">AcrR family transcriptional regulator</fullName>
    </submittedName>
</protein>
<evidence type="ECO:0000313" key="5">
    <source>
        <dbReference type="Proteomes" id="UP001519363"/>
    </source>
</evidence>
<dbReference type="Proteomes" id="UP001519363">
    <property type="component" value="Unassembled WGS sequence"/>
</dbReference>
<accession>A0ABS5AB36</accession>
<name>A0ABS5AB36_9PSEU</name>
<dbReference type="PROSITE" id="PS50977">
    <property type="entry name" value="HTH_TETR_2"/>
    <property type="match status" value="1"/>
</dbReference>
<dbReference type="InterPro" id="IPR009057">
    <property type="entry name" value="Homeodomain-like_sf"/>
</dbReference>
<dbReference type="SUPFAM" id="SSF46689">
    <property type="entry name" value="Homeodomain-like"/>
    <property type="match status" value="1"/>
</dbReference>
<comment type="caution">
    <text evidence="4">The sequence shown here is derived from an EMBL/GenBank/DDBJ whole genome shotgun (WGS) entry which is preliminary data.</text>
</comment>
<keyword evidence="5" id="KW-1185">Reference proteome</keyword>
<dbReference type="RefSeq" id="WP_143342945.1">
    <property type="nucleotide sequence ID" value="NZ_JAGIOO010000001.1"/>
</dbReference>
<keyword evidence="1 2" id="KW-0238">DNA-binding</keyword>
<evidence type="ECO:0000313" key="4">
    <source>
        <dbReference type="EMBL" id="MBP2473790.1"/>
    </source>
</evidence>
<dbReference type="Gene3D" id="1.10.357.10">
    <property type="entry name" value="Tetracycline Repressor, domain 2"/>
    <property type="match status" value="1"/>
</dbReference>
<feature type="DNA-binding region" description="H-T-H motif" evidence="2">
    <location>
        <begin position="39"/>
        <end position="58"/>
    </location>
</feature>
<dbReference type="PANTHER" id="PTHR30055">
    <property type="entry name" value="HTH-TYPE TRANSCRIPTIONAL REGULATOR RUTR"/>
    <property type="match status" value="1"/>
</dbReference>
<dbReference type="PANTHER" id="PTHR30055:SF146">
    <property type="entry name" value="HTH-TYPE TRANSCRIPTIONAL DUAL REGULATOR CECR"/>
    <property type="match status" value="1"/>
</dbReference>